<organism evidence="1">
    <name type="scientific">marine sediment metagenome</name>
    <dbReference type="NCBI Taxonomy" id="412755"/>
    <lineage>
        <taxon>unclassified sequences</taxon>
        <taxon>metagenomes</taxon>
        <taxon>ecological metagenomes</taxon>
    </lineage>
</organism>
<gene>
    <name evidence="1" type="ORF">LCGC14_0252280</name>
</gene>
<protein>
    <submittedName>
        <fullName evidence="1">Uncharacterized protein</fullName>
    </submittedName>
</protein>
<comment type="caution">
    <text evidence="1">The sequence shown here is derived from an EMBL/GenBank/DDBJ whole genome shotgun (WGS) entry which is preliminary data.</text>
</comment>
<evidence type="ECO:0000313" key="1">
    <source>
        <dbReference type="EMBL" id="KKN88156.1"/>
    </source>
</evidence>
<proteinExistence type="predicted"/>
<dbReference type="AlphaFoldDB" id="A0A0F9WPP0"/>
<accession>A0A0F9WPP0</accession>
<sequence>MSNLSKGGTLSTRLCLILGFVLWGVACSSPVELRYTVTYRCEVDIRGHVECHKVMVFE</sequence>
<name>A0A0F9WPP0_9ZZZZ</name>
<reference evidence="1" key="1">
    <citation type="journal article" date="2015" name="Nature">
        <title>Complex archaea that bridge the gap between prokaryotes and eukaryotes.</title>
        <authorList>
            <person name="Spang A."/>
            <person name="Saw J.H."/>
            <person name="Jorgensen S.L."/>
            <person name="Zaremba-Niedzwiedzka K."/>
            <person name="Martijn J."/>
            <person name="Lind A.E."/>
            <person name="van Eijk R."/>
            <person name="Schleper C."/>
            <person name="Guy L."/>
            <person name="Ettema T.J."/>
        </authorList>
    </citation>
    <scope>NUCLEOTIDE SEQUENCE</scope>
</reference>
<dbReference type="EMBL" id="LAZR01000131">
    <property type="protein sequence ID" value="KKN88156.1"/>
    <property type="molecule type" value="Genomic_DNA"/>
</dbReference>
<dbReference type="PROSITE" id="PS51257">
    <property type="entry name" value="PROKAR_LIPOPROTEIN"/>
    <property type="match status" value="1"/>
</dbReference>